<dbReference type="EMBL" id="SOFI01000003">
    <property type="protein sequence ID" value="TFB79440.1"/>
    <property type="molecule type" value="Genomic_DNA"/>
</dbReference>
<protein>
    <submittedName>
        <fullName evidence="4">DUF4129 domain-containing protein</fullName>
    </submittedName>
</protein>
<keyword evidence="2" id="KW-0472">Membrane</keyword>
<name>A0A4R8VBF9_9MICO</name>
<dbReference type="Pfam" id="PF13559">
    <property type="entry name" value="DUF4129"/>
    <property type="match status" value="1"/>
</dbReference>
<accession>A0A4R8VBF9</accession>
<keyword evidence="5" id="KW-1185">Reference proteome</keyword>
<evidence type="ECO:0000256" key="2">
    <source>
        <dbReference type="SAM" id="Phobius"/>
    </source>
</evidence>
<feature type="region of interest" description="Disordered" evidence="1">
    <location>
        <begin position="216"/>
        <end position="239"/>
    </location>
</feature>
<evidence type="ECO:0000313" key="5">
    <source>
        <dbReference type="Proteomes" id="UP000298488"/>
    </source>
</evidence>
<keyword evidence="2" id="KW-0812">Transmembrane</keyword>
<dbReference type="AlphaFoldDB" id="A0A4R8VBF9"/>
<organism evidence="4 5">
    <name type="scientific">Terrimesophilobacter mesophilus</name>
    <dbReference type="NCBI Taxonomy" id="433647"/>
    <lineage>
        <taxon>Bacteria</taxon>
        <taxon>Bacillati</taxon>
        <taxon>Actinomycetota</taxon>
        <taxon>Actinomycetes</taxon>
        <taxon>Micrococcales</taxon>
        <taxon>Microbacteriaceae</taxon>
        <taxon>Terrimesophilobacter</taxon>
    </lineage>
</organism>
<keyword evidence="2" id="KW-1133">Transmembrane helix</keyword>
<feature type="transmembrane region" description="Helical" evidence="2">
    <location>
        <begin position="72"/>
        <end position="91"/>
    </location>
</feature>
<gene>
    <name evidence="4" type="ORF">E3N84_04860</name>
</gene>
<evidence type="ECO:0000313" key="4">
    <source>
        <dbReference type="EMBL" id="TFB79440.1"/>
    </source>
</evidence>
<reference evidence="4 5" key="1">
    <citation type="submission" date="2019-03" db="EMBL/GenBank/DDBJ databases">
        <title>Genomics of glacier-inhabiting Cryobacterium strains.</title>
        <authorList>
            <person name="Liu Q."/>
            <person name="Xin Y.-H."/>
        </authorList>
    </citation>
    <scope>NUCLEOTIDE SEQUENCE [LARGE SCALE GENOMIC DNA]</scope>
    <source>
        <strain evidence="4 5">CGMCC 1.10440</strain>
    </source>
</reference>
<feature type="domain" description="Protein-glutamine gamma-glutamyltransferase-like C-terminal" evidence="3">
    <location>
        <begin position="138"/>
        <end position="206"/>
    </location>
</feature>
<evidence type="ECO:0000259" key="3">
    <source>
        <dbReference type="Pfam" id="PF13559"/>
    </source>
</evidence>
<proteinExistence type="predicted"/>
<sequence>MILPFLPLLPGLALDVPVDPDGDQARQWIIDELSKPEYQAAKPTWWDLLFTSFWDWFTSLDLTGGGALQTPLLTALIVVVAAAIITAFIIFGRPRRNRRSAIIGSLFGQDENRDAAALRRAASAAAAERNWTLAIEELFRALARMLAERVLVTTDPGTTAHGFAARASAVFPDSATQLDEGADAFDAVRYLGRDGTEPAYEALVALERTLRTAHPAHAEGGGGHAGAGAVVDTATGATR</sequence>
<comment type="caution">
    <text evidence="4">The sequence shown here is derived from an EMBL/GenBank/DDBJ whole genome shotgun (WGS) entry which is preliminary data.</text>
</comment>
<dbReference type="InterPro" id="IPR025403">
    <property type="entry name" value="TgpA-like_C"/>
</dbReference>
<evidence type="ECO:0000256" key="1">
    <source>
        <dbReference type="SAM" id="MobiDB-lite"/>
    </source>
</evidence>
<dbReference type="OrthoDB" id="3389322at2"/>
<dbReference type="Proteomes" id="UP000298488">
    <property type="component" value="Unassembled WGS sequence"/>
</dbReference>
<feature type="compositionally biased region" description="Low complexity" evidence="1">
    <location>
        <begin position="227"/>
        <end position="239"/>
    </location>
</feature>
<dbReference type="RefSeq" id="WP_104095311.1">
    <property type="nucleotide sequence ID" value="NZ_JACHBP010000001.1"/>
</dbReference>